<evidence type="ECO:0000259" key="2">
    <source>
        <dbReference type="PROSITE" id="PS51505"/>
    </source>
</evidence>
<evidence type="ECO:0000313" key="3">
    <source>
        <dbReference type="EMBL" id="KAJ3225585.1"/>
    </source>
</evidence>
<dbReference type="EMBL" id="JADGJW010000057">
    <property type="protein sequence ID" value="KAJ3225585.1"/>
    <property type="molecule type" value="Genomic_DNA"/>
</dbReference>
<dbReference type="PANTHER" id="PTHR47805">
    <property type="entry name" value="SAGA-ASSOCIATED FACTOR 73"/>
    <property type="match status" value="1"/>
</dbReference>
<feature type="region of interest" description="Disordered" evidence="1">
    <location>
        <begin position="82"/>
        <end position="118"/>
    </location>
</feature>
<dbReference type="GO" id="GO:0006357">
    <property type="term" value="P:regulation of transcription by RNA polymerase II"/>
    <property type="evidence" value="ECO:0007669"/>
    <property type="project" value="TreeGrafter"/>
</dbReference>
<dbReference type="GO" id="GO:1904802">
    <property type="term" value="P:RITS complex assembly"/>
    <property type="evidence" value="ECO:0007669"/>
    <property type="project" value="TreeGrafter"/>
</dbReference>
<protein>
    <recommendedName>
        <fullName evidence="2">SCA7 domain-containing protein</fullName>
    </recommendedName>
</protein>
<evidence type="ECO:0000313" key="4">
    <source>
        <dbReference type="Proteomes" id="UP001211065"/>
    </source>
</evidence>
<dbReference type="GO" id="GO:0000124">
    <property type="term" value="C:SAGA complex"/>
    <property type="evidence" value="ECO:0007669"/>
    <property type="project" value="InterPro"/>
</dbReference>
<dbReference type="GO" id="GO:0031048">
    <property type="term" value="P:regulatory ncRNA-mediated heterochromatin formation"/>
    <property type="evidence" value="ECO:0007669"/>
    <property type="project" value="TreeGrafter"/>
</dbReference>
<comment type="caution">
    <text evidence="3">The sequence shown here is derived from an EMBL/GenBank/DDBJ whole genome shotgun (WGS) entry which is preliminary data.</text>
</comment>
<proteinExistence type="predicted"/>
<dbReference type="PROSITE" id="PS51505">
    <property type="entry name" value="SCA7"/>
    <property type="match status" value="1"/>
</dbReference>
<reference evidence="3" key="1">
    <citation type="submission" date="2020-05" db="EMBL/GenBank/DDBJ databases">
        <title>Phylogenomic resolution of chytrid fungi.</title>
        <authorList>
            <person name="Stajich J.E."/>
            <person name="Amses K."/>
            <person name="Simmons R."/>
            <person name="Seto K."/>
            <person name="Myers J."/>
            <person name="Bonds A."/>
            <person name="Quandt C.A."/>
            <person name="Barry K."/>
            <person name="Liu P."/>
            <person name="Grigoriev I."/>
            <person name="Longcore J.E."/>
            <person name="James T.Y."/>
        </authorList>
    </citation>
    <scope>NUCLEOTIDE SEQUENCE</scope>
    <source>
        <strain evidence="3">JEL0476</strain>
    </source>
</reference>
<dbReference type="PANTHER" id="PTHR47805:SF1">
    <property type="entry name" value="SAGA-ASSOCIATED FACTOR 73"/>
    <property type="match status" value="1"/>
</dbReference>
<accession>A0AAD5U609</accession>
<dbReference type="Proteomes" id="UP001211065">
    <property type="component" value="Unassembled WGS sequence"/>
</dbReference>
<dbReference type="AlphaFoldDB" id="A0AAD5U609"/>
<evidence type="ECO:0000256" key="1">
    <source>
        <dbReference type="SAM" id="MobiDB-lite"/>
    </source>
</evidence>
<sequence length="312" mass="35170">MDKSWQEMKKELGFNDDSDSLSQMQKAVGFTLKETLTTVICNLCSKPIIQAQLINHLENCKKCKQQEKKKLKKPNIMNEFPKIVSSDTNTPTVLNSEDPSVPPVKKKRKYTKQQSDASEKKIKLSELSEYANQLNLKNSQVGGKTLGFGSVNKSGTTFTINAKKYNDTSMTKEKKEPKKKEKGPIDLDKNCGVETETGKCPRSITCKIHPISAKKAVVGRSHPFETLMSMRERDKQLGQAQKQIVQPVFSHNLNNFDSISAEEEALKLILSIKTFQPKPIAIFPSNGNFPSLKVWLEKKMQFDLENSLKESV</sequence>
<dbReference type="InterPro" id="IPR013243">
    <property type="entry name" value="SCA7_dom"/>
</dbReference>
<dbReference type="Pfam" id="PF08313">
    <property type="entry name" value="SCA7"/>
    <property type="match status" value="1"/>
</dbReference>
<dbReference type="InterPro" id="IPR037804">
    <property type="entry name" value="SGF73"/>
</dbReference>
<gene>
    <name evidence="3" type="ORF">HK099_006525</name>
</gene>
<feature type="compositionally biased region" description="Polar residues" evidence="1">
    <location>
        <begin position="85"/>
        <end position="98"/>
    </location>
</feature>
<name>A0AAD5U609_9FUNG</name>
<keyword evidence="4" id="KW-1185">Reference proteome</keyword>
<feature type="domain" description="SCA7" evidence="2">
    <location>
        <begin position="178"/>
        <end position="243"/>
    </location>
</feature>
<organism evidence="3 4">
    <name type="scientific">Clydaea vesicula</name>
    <dbReference type="NCBI Taxonomy" id="447962"/>
    <lineage>
        <taxon>Eukaryota</taxon>
        <taxon>Fungi</taxon>
        <taxon>Fungi incertae sedis</taxon>
        <taxon>Chytridiomycota</taxon>
        <taxon>Chytridiomycota incertae sedis</taxon>
        <taxon>Chytridiomycetes</taxon>
        <taxon>Lobulomycetales</taxon>
        <taxon>Lobulomycetaceae</taxon>
        <taxon>Clydaea</taxon>
    </lineage>
</organism>